<dbReference type="EMBL" id="KZ819290">
    <property type="protein sequence ID" value="PWN98677.1"/>
    <property type="molecule type" value="Genomic_DNA"/>
</dbReference>
<reference evidence="2 3" key="1">
    <citation type="journal article" date="2018" name="Mol. Biol. Evol.">
        <title>Broad Genomic Sampling Reveals a Smut Pathogenic Ancestry of the Fungal Clade Ustilaginomycotina.</title>
        <authorList>
            <person name="Kijpornyongpan T."/>
            <person name="Mondo S.J."/>
            <person name="Barry K."/>
            <person name="Sandor L."/>
            <person name="Lee J."/>
            <person name="Lipzen A."/>
            <person name="Pangilinan J."/>
            <person name="LaButti K."/>
            <person name="Hainaut M."/>
            <person name="Henrissat B."/>
            <person name="Grigoriev I.V."/>
            <person name="Spatafora J.W."/>
            <person name="Aime M.C."/>
        </authorList>
    </citation>
    <scope>NUCLEOTIDE SEQUENCE [LARGE SCALE GENOMIC DNA]</scope>
    <source>
        <strain evidence="2 3">MCA 4186</strain>
    </source>
</reference>
<keyword evidence="3" id="KW-1185">Reference proteome</keyword>
<accession>A0A316ZA46</accession>
<proteinExistence type="predicted"/>
<dbReference type="RefSeq" id="XP_025598956.1">
    <property type="nucleotide sequence ID" value="XM_025739677.1"/>
</dbReference>
<feature type="compositionally biased region" description="Low complexity" evidence="1">
    <location>
        <begin position="53"/>
        <end position="75"/>
    </location>
</feature>
<gene>
    <name evidence="2" type="ORF">FA09DRAFT_248174</name>
</gene>
<dbReference type="Proteomes" id="UP000245946">
    <property type="component" value="Unassembled WGS sequence"/>
</dbReference>
<evidence type="ECO:0000313" key="3">
    <source>
        <dbReference type="Proteomes" id="UP000245946"/>
    </source>
</evidence>
<dbReference type="AlphaFoldDB" id="A0A316ZA46"/>
<protein>
    <submittedName>
        <fullName evidence="2">Uncharacterized protein</fullName>
    </submittedName>
</protein>
<feature type="region of interest" description="Disordered" evidence="1">
    <location>
        <begin position="1"/>
        <end position="75"/>
    </location>
</feature>
<feature type="region of interest" description="Disordered" evidence="1">
    <location>
        <begin position="139"/>
        <end position="163"/>
    </location>
</feature>
<feature type="compositionally biased region" description="Low complexity" evidence="1">
    <location>
        <begin position="18"/>
        <end position="34"/>
    </location>
</feature>
<evidence type="ECO:0000313" key="2">
    <source>
        <dbReference type="EMBL" id="PWN98677.1"/>
    </source>
</evidence>
<dbReference type="GeneID" id="37267223"/>
<evidence type="ECO:0000256" key="1">
    <source>
        <dbReference type="SAM" id="MobiDB-lite"/>
    </source>
</evidence>
<organism evidence="2 3">
    <name type="scientific">Tilletiopsis washingtonensis</name>
    <dbReference type="NCBI Taxonomy" id="58919"/>
    <lineage>
        <taxon>Eukaryota</taxon>
        <taxon>Fungi</taxon>
        <taxon>Dikarya</taxon>
        <taxon>Basidiomycota</taxon>
        <taxon>Ustilaginomycotina</taxon>
        <taxon>Exobasidiomycetes</taxon>
        <taxon>Entylomatales</taxon>
        <taxon>Entylomatales incertae sedis</taxon>
        <taxon>Tilletiopsis</taxon>
    </lineage>
</organism>
<name>A0A316ZA46_9BASI</name>
<sequence>MLLRQHRPASAAPRMPHQHAALPAADAATQLAAPPNSPQRERRLARPPRSRSAHASAAAPHAAASTSSAAVPSRAEPCRSGIRIITLVSTHSEAASLTSPRRMLPRIAPISVSRSPDGLEGFAGRCWCWRRTTRRARARHASRPVARSRRRVRPRLSRTAHASTTRRIRRARLSEWRRCASAMATLPCATSS</sequence>